<feature type="region of interest" description="Disordered" evidence="1">
    <location>
        <begin position="52"/>
        <end position="97"/>
    </location>
</feature>
<evidence type="ECO:0000313" key="3">
    <source>
        <dbReference type="EMBL" id="GAA4101043.1"/>
    </source>
</evidence>
<evidence type="ECO:0000313" key="4">
    <source>
        <dbReference type="Proteomes" id="UP001500683"/>
    </source>
</evidence>
<name>A0ABP7X106_9ACTN</name>
<comment type="caution">
    <text evidence="3">The sequence shown here is derived from an EMBL/GenBank/DDBJ whole genome shotgun (WGS) entry which is preliminary data.</text>
</comment>
<reference evidence="4" key="1">
    <citation type="journal article" date="2019" name="Int. J. Syst. Evol. Microbiol.">
        <title>The Global Catalogue of Microorganisms (GCM) 10K type strain sequencing project: providing services to taxonomists for standard genome sequencing and annotation.</title>
        <authorList>
            <consortium name="The Broad Institute Genomics Platform"/>
            <consortium name="The Broad Institute Genome Sequencing Center for Infectious Disease"/>
            <person name="Wu L."/>
            <person name="Ma J."/>
        </authorList>
    </citation>
    <scope>NUCLEOTIDE SEQUENCE [LARGE SCALE GENOMIC DNA]</scope>
    <source>
        <strain evidence="4">JCM 16702</strain>
    </source>
</reference>
<keyword evidence="2" id="KW-0732">Signal</keyword>
<evidence type="ECO:0000256" key="1">
    <source>
        <dbReference type="SAM" id="MobiDB-lite"/>
    </source>
</evidence>
<dbReference type="Proteomes" id="UP001500683">
    <property type="component" value="Unassembled WGS sequence"/>
</dbReference>
<organism evidence="3 4">
    <name type="scientific">Actinomadura miaoliensis</name>
    <dbReference type="NCBI Taxonomy" id="430685"/>
    <lineage>
        <taxon>Bacteria</taxon>
        <taxon>Bacillati</taxon>
        <taxon>Actinomycetota</taxon>
        <taxon>Actinomycetes</taxon>
        <taxon>Streptosporangiales</taxon>
        <taxon>Thermomonosporaceae</taxon>
        <taxon>Actinomadura</taxon>
    </lineage>
</organism>
<feature type="compositionally biased region" description="Gly residues" evidence="1">
    <location>
        <begin position="63"/>
        <end position="77"/>
    </location>
</feature>
<keyword evidence="4" id="KW-1185">Reference proteome</keyword>
<protein>
    <recommendedName>
        <fullName evidence="5">ATP/GTP-binding protein</fullName>
    </recommendedName>
</protein>
<feature type="signal peptide" evidence="2">
    <location>
        <begin position="1"/>
        <end position="37"/>
    </location>
</feature>
<evidence type="ECO:0000256" key="2">
    <source>
        <dbReference type="SAM" id="SignalP"/>
    </source>
</evidence>
<gene>
    <name evidence="3" type="ORF">GCM10022214_78250</name>
</gene>
<proteinExistence type="predicted"/>
<accession>A0ABP7X106</accession>
<evidence type="ECO:0008006" key="5">
    <source>
        <dbReference type="Google" id="ProtNLM"/>
    </source>
</evidence>
<feature type="chain" id="PRO_5045711033" description="ATP/GTP-binding protein" evidence="2">
    <location>
        <begin position="38"/>
        <end position="286"/>
    </location>
</feature>
<dbReference type="EMBL" id="BAAAZG010000061">
    <property type="protein sequence ID" value="GAA4101043.1"/>
    <property type="molecule type" value="Genomic_DNA"/>
</dbReference>
<feature type="compositionally biased region" description="Low complexity" evidence="1">
    <location>
        <begin position="78"/>
        <end position="94"/>
    </location>
</feature>
<sequence>MAHQSHLSARTLLGRRLPLVLAAGLVAAAVASPLAGAASSAKEPIPPKPYPWGWGYGAEQPGRSGGNSSGNNGGSGAGAPTAGGSSGAASSQNGPTCGPWGFGMQGCGPLELVGDPPAGAPAAPTVSPAQLALEAWGRLPVPAPEVRTAPPRESDGLVGLPQWFWVTNWKPLTDRVQAGGVWAEVTARPTSLTINPGSGLPAVKCDGPGEAYDSGRSAEAQRSDCSYTYQRSSAGLPGSAYQVTVTVTWGGTWRGSDGAGGALPALTRSTAFPVRIAEGQAVAGGR</sequence>